<dbReference type="Gene3D" id="1.10.1200.20">
    <property type="entry name" value="Colicin E immunity protein"/>
    <property type="match status" value="1"/>
</dbReference>
<evidence type="ECO:0000313" key="5">
    <source>
        <dbReference type="Proteomes" id="UP000182858"/>
    </source>
</evidence>
<dbReference type="GO" id="GO:0030153">
    <property type="term" value="P:bacteriocin immunity"/>
    <property type="evidence" value="ECO:0007669"/>
    <property type="project" value="UniProtKB-KW"/>
</dbReference>
<keyword evidence="2" id="KW-0079">Bacteriocin immunity</keyword>
<organism evidence="4 6">
    <name type="scientific">Pseudomonas extremaustralis</name>
    <dbReference type="NCBI Taxonomy" id="359110"/>
    <lineage>
        <taxon>Bacteria</taxon>
        <taxon>Pseudomonadati</taxon>
        <taxon>Pseudomonadota</taxon>
        <taxon>Gammaproteobacteria</taxon>
        <taxon>Pseudomonadales</taxon>
        <taxon>Pseudomonadaceae</taxon>
        <taxon>Pseudomonas</taxon>
    </lineage>
</organism>
<dbReference type="InterPro" id="IPR035900">
    <property type="entry name" value="Colicin_E_sf"/>
</dbReference>
<comment type="similarity">
    <text evidence="1">Belongs to the colicins ColE2/ColE8/ColE9 and pyocins S1/S2 family.</text>
</comment>
<dbReference type="GeneID" id="78555265"/>
<protein>
    <submittedName>
        <fullName evidence="4">Bacteriocin immunity protein</fullName>
    </submittedName>
    <submittedName>
        <fullName evidence="3">Colicin immunity protein / pyocin immunity protein</fullName>
    </submittedName>
</protein>
<keyword evidence="5" id="KW-1185">Reference proteome</keyword>
<dbReference type="Proteomes" id="UP000317951">
    <property type="component" value="Unassembled WGS sequence"/>
</dbReference>
<dbReference type="AlphaFoldDB" id="A0A5C5Q612"/>
<dbReference type="CDD" id="cd16363">
    <property type="entry name" value="Col_Im_like"/>
    <property type="match status" value="1"/>
</dbReference>
<dbReference type="Pfam" id="PF01320">
    <property type="entry name" value="Colicin_Pyocin"/>
    <property type="match status" value="1"/>
</dbReference>
<evidence type="ECO:0000256" key="1">
    <source>
        <dbReference type="ARBA" id="ARBA00009346"/>
    </source>
</evidence>
<dbReference type="GO" id="GO:0015643">
    <property type="term" value="F:toxic substance binding"/>
    <property type="evidence" value="ECO:0007669"/>
    <property type="project" value="InterPro"/>
</dbReference>
<dbReference type="EMBL" id="LT629689">
    <property type="protein sequence ID" value="SDF75749.1"/>
    <property type="molecule type" value="Genomic_DNA"/>
</dbReference>
<sequence>MKPHFSDYTEAEFLRFLQEIRAANKSASDEILDPLLTRFCEITEHPDGTDLIYYPEAGADNSNESIIQIVKAWRAANGLPGFKEA</sequence>
<evidence type="ECO:0000313" key="6">
    <source>
        <dbReference type="Proteomes" id="UP000317951"/>
    </source>
</evidence>
<evidence type="ECO:0000313" key="4">
    <source>
        <dbReference type="EMBL" id="TWS01142.1"/>
    </source>
</evidence>
<dbReference type="SUPFAM" id="SSF47345">
    <property type="entry name" value="Colicin E immunity proteins"/>
    <property type="match status" value="1"/>
</dbReference>
<accession>A0A5C5Q612</accession>
<dbReference type="Proteomes" id="UP000182858">
    <property type="component" value="Chromosome I"/>
</dbReference>
<dbReference type="OrthoDB" id="6810874at2"/>
<dbReference type="RefSeq" id="WP_010566786.1">
    <property type="nucleotide sequence ID" value="NZ_FUYI01000037.1"/>
</dbReference>
<evidence type="ECO:0000256" key="2">
    <source>
        <dbReference type="ARBA" id="ARBA00023025"/>
    </source>
</evidence>
<dbReference type="InterPro" id="IPR000290">
    <property type="entry name" value="Colicin_pyocin"/>
</dbReference>
<reference evidence="3 5" key="1">
    <citation type="submission" date="2016-10" db="EMBL/GenBank/DDBJ databases">
        <authorList>
            <person name="Varghese N."/>
            <person name="Submissions S."/>
        </authorList>
    </citation>
    <scope>NUCLEOTIDE SEQUENCE [LARGE SCALE GENOMIC DNA]</scope>
    <source>
        <strain evidence="3 5">DSM 17835</strain>
    </source>
</reference>
<evidence type="ECO:0000313" key="3">
    <source>
        <dbReference type="EMBL" id="SDF75749.1"/>
    </source>
</evidence>
<reference evidence="4 6" key="2">
    <citation type="submission" date="2019-06" db="EMBL/GenBank/DDBJ databases">
        <title>Pseudomonas bimorpha sp. nov. isolated from bovine raw milk and skim milk concentrate.</title>
        <authorList>
            <person name="Hofmann K."/>
            <person name="Huptas C."/>
            <person name="Doll E."/>
            <person name="Scherer S."/>
            <person name="Wenning M."/>
        </authorList>
    </citation>
    <scope>NUCLEOTIDE SEQUENCE [LARGE SCALE GENOMIC DNA]</scope>
    <source>
        <strain evidence="4 6">DSM 17835</strain>
    </source>
</reference>
<gene>
    <name evidence="4" type="ORF">FIV36_26405</name>
    <name evidence="3" type="ORF">SAMN05216591_3882</name>
</gene>
<name>A0A5C5Q612_9PSED</name>
<dbReference type="EMBL" id="VFET01000031">
    <property type="protein sequence ID" value="TWS01142.1"/>
    <property type="molecule type" value="Genomic_DNA"/>
</dbReference>
<proteinExistence type="inferred from homology"/>
<dbReference type="PRINTS" id="PR01299">
    <property type="entry name" value="PYOCIN"/>
</dbReference>